<dbReference type="PROSITE" id="PS01133">
    <property type="entry name" value="UPF0017"/>
    <property type="match status" value="1"/>
</dbReference>
<dbReference type="Proteomes" id="UP000823749">
    <property type="component" value="Chromosome 2"/>
</dbReference>
<dbReference type="InterPro" id="IPR012020">
    <property type="entry name" value="ABHD4"/>
</dbReference>
<organism evidence="7 8">
    <name type="scientific">Rhododendron griersonianum</name>
    <dbReference type="NCBI Taxonomy" id="479676"/>
    <lineage>
        <taxon>Eukaryota</taxon>
        <taxon>Viridiplantae</taxon>
        <taxon>Streptophyta</taxon>
        <taxon>Embryophyta</taxon>
        <taxon>Tracheophyta</taxon>
        <taxon>Spermatophyta</taxon>
        <taxon>Magnoliopsida</taxon>
        <taxon>eudicotyledons</taxon>
        <taxon>Gunneridae</taxon>
        <taxon>Pentapetalae</taxon>
        <taxon>asterids</taxon>
        <taxon>Ericales</taxon>
        <taxon>Ericaceae</taxon>
        <taxon>Ericoideae</taxon>
        <taxon>Rhodoreae</taxon>
        <taxon>Rhododendron</taxon>
    </lineage>
</organism>
<feature type="domain" description="AB hydrolase-1" evidence="6">
    <location>
        <begin position="121"/>
        <end position="359"/>
    </location>
</feature>
<evidence type="ECO:0000256" key="1">
    <source>
        <dbReference type="ARBA" id="ARBA00010884"/>
    </source>
</evidence>
<dbReference type="InterPro" id="IPR000073">
    <property type="entry name" value="AB_hydrolase_1"/>
</dbReference>
<dbReference type="AlphaFoldDB" id="A0AAV6LFK2"/>
<dbReference type="Pfam" id="PF00561">
    <property type="entry name" value="Abhydrolase_1"/>
    <property type="match status" value="1"/>
</dbReference>
<keyword evidence="8" id="KW-1185">Reference proteome</keyword>
<evidence type="ECO:0000313" key="7">
    <source>
        <dbReference type="EMBL" id="KAG5563567.1"/>
    </source>
</evidence>
<keyword evidence="3" id="KW-0378">Hydrolase</keyword>
<dbReference type="Gene3D" id="3.40.50.1820">
    <property type="entry name" value="alpha/beta hydrolase"/>
    <property type="match status" value="1"/>
</dbReference>
<proteinExistence type="inferred from homology"/>
<dbReference type="GO" id="GO:0034338">
    <property type="term" value="F:short-chain carboxylesterase activity"/>
    <property type="evidence" value="ECO:0007669"/>
    <property type="project" value="TreeGrafter"/>
</dbReference>
<dbReference type="PIRSF" id="PIRSF005211">
    <property type="entry name" value="Ab_hydro_YheT"/>
    <property type="match status" value="1"/>
</dbReference>
<dbReference type="FunFam" id="3.40.50.1820:FF:000140">
    <property type="entry name" value="Esterase/lipase/thioesterase family protein"/>
    <property type="match status" value="1"/>
</dbReference>
<sequence>MSRASVGSTSPLTSFRLIPTRTSLHATTNAAVAMPDDRRLHPSLEVVGGSSFLPAFKTLNRPYHPYPIVGWNCHVETIFAAFFRSRPAVRFRRQCLRTKDDGAVALDWVAGDDRLLTESSPVLILLPGLTGGSDDTYVRHMLVRARNNGWRVVVFNSRGCGGSPVTTPQFYSASFLEDLCEVVAHVATRYPNANLYAVGWSLGANILVRYLGQESHSCPLSGAVSLCNPFNLVIADEDFRKGFNIVYDKALASSLCKIFKKHALLFEEMEGEYNIQLAANAKSVREFDEGLTRVSFGFKSVDEYYSNSSSSDSIKHVRTPLLCIQAANDPIAPSRGIPRKDIQENPNCLLIVTPKGGHLGWVAGAEAPHGAPWTDPLVMDFLQHLEKTGSGTSESCGKSDSAMQNAESLHGVEV</sequence>
<comment type="caution">
    <text evidence="7">The sequence shown here is derived from an EMBL/GenBank/DDBJ whole genome shotgun (WGS) entry which is preliminary data.</text>
</comment>
<comment type="similarity">
    <text evidence="1">Belongs to the AB hydrolase superfamily. AB hydrolase 4 family.</text>
</comment>
<dbReference type="InterPro" id="IPR029058">
    <property type="entry name" value="AB_hydrolase_fold"/>
</dbReference>
<evidence type="ECO:0000259" key="6">
    <source>
        <dbReference type="Pfam" id="PF00561"/>
    </source>
</evidence>
<dbReference type="EMBL" id="JACTNZ010000002">
    <property type="protein sequence ID" value="KAG5563567.1"/>
    <property type="molecule type" value="Genomic_DNA"/>
</dbReference>
<dbReference type="InterPro" id="IPR050960">
    <property type="entry name" value="AB_hydrolase_4_sf"/>
</dbReference>
<dbReference type="PANTHER" id="PTHR10794:SF84">
    <property type="entry name" value="ESTERASE_LIPASE_THIOESTERASE FAMILY PROTEIN"/>
    <property type="match status" value="1"/>
</dbReference>
<evidence type="ECO:0000256" key="2">
    <source>
        <dbReference type="ARBA" id="ARBA00022487"/>
    </source>
</evidence>
<feature type="active site" description="Charge relay system" evidence="4">
    <location>
        <position position="329"/>
    </location>
</feature>
<evidence type="ECO:0000256" key="3">
    <source>
        <dbReference type="ARBA" id="ARBA00022801"/>
    </source>
</evidence>
<evidence type="ECO:0000256" key="5">
    <source>
        <dbReference type="SAM" id="MobiDB-lite"/>
    </source>
</evidence>
<feature type="active site" description="Charge relay system" evidence="4">
    <location>
        <position position="358"/>
    </location>
</feature>
<dbReference type="SUPFAM" id="SSF53474">
    <property type="entry name" value="alpha/beta-Hydrolases"/>
    <property type="match status" value="1"/>
</dbReference>
<feature type="region of interest" description="Disordered" evidence="5">
    <location>
        <begin position="389"/>
        <end position="414"/>
    </location>
</feature>
<dbReference type="GO" id="GO:0047372">
    <property type="term" value="F:monoacylglycerol lipase activity"/>
    <property type="evidence" value="ECO:0007669"/>
    <property type="project" value="TreeGrafter"/>
</dbReference>
<accession>A0AAV6LFK2</accession>
<dbReference type="PANTHER" id="PTHR10794">
    <property type="entry name" value="ABHYDROLASE DOMAIN-CONTAINING PROTEIN"/>
    <property type="match status" value="1"/>
</dbReference>
<feature type="active site" description="Charge relay system" evidence="4">
    <location>
        <position position="201"/>
    </location>
</feature>
<dbReference type="InterPro" id="IPR000952">
    <property type="entry name" value="AB_hydrolase_4_CS"/>
</dbReference>
<protein>
    <recommendedName>
        <fullName evidence="6">AB hydrolase-1 domain-containing protein</fullName>
    </recommendedName>
</protein>
<name>A0AAV6LFK2_9ERIC</name>
<keyword evidence="2" id="KW-0719">Serine esterase</keyword>
<reference evidence="7" key="1">
    <citation type="submission" date="2020-08" db="EMBL/GenBank/DDBJ databases">
        <title>Plant Genome Project.</title>
        <authorList>
            <person name="Zhang R.-G."/>
        </authorList>
    </citation>
    <scope>NUCLEOTIDE SEQUENCE</scope>
    <source>
        <strain evidence="7">WSP0</strain>
        <tissue evidence="7">Leaf</tissue>
    </source>
</reference>
<gene>
    <name evidence="7" type="ORF">RHGRI_006113</name>
</gene>
<feature type="compositionally biased region" description="Polar residues" evidence="5">
    <location>
        <begin position="389"/>
        <end position="407"/>
    </location>
</feature>
<evidence type="ECO:0000313" key="8">
    <source>
        <dbReference type="Proteomes" id="UP000823749"/>
    </source>
</evidence>
<evidence type="ECO:0000256" key="4">
    <source>
        <dbReference type="PIRSR" id="PIRSR005211-1"/>
    </source>
</evidence>